<accession>A0A2U9R762</accession>
<dbReference type="GeneID" id="40385022"/>
<dbReference type="OrthoDB" id="102559at2759"/>
<dbReference type="GO" id="GO:0005737">
    <property type="term" value="C:cytoplasm"/>
    <property type="evidence" value="ECO:0007669"/>
    <property type="project" value="TreeGrafter"/>
</dbReference>
<sequence length="167" mass="19163">MINRLMTTSSKSLTVADINYIERSTLKKWIQQGQTNLGEKFQVVDVRDNDHIGGHIINSKHIPAGKFKDASSGQTMSKLLSYLRDTHGTCVVFHCMLSQVRGPSSAMKFMRYCNELLETSQDEQEKEFILNLRITILRGGFAKWQEDYGDDPSLTQGYQKDIWKYGY</sequence>
<dbReference type="SUPFAM" id="SSF52821">
    <property type="entry name" value="Rhodanese/Cell cycle control phosphatase"/>
    <property type="match status" value="1"/>
</dbReference>
<dbReference type="EMBL" id="CP028775">
    <property type="protein sequence ID" value="AWU77227.1"/>
    <property type="molecule type" value="Genomic_DNA"/>
</dbReference>
<name>A0A2U9R762_PICKU</name>
<dbReference type="PROSITE" id="PS50206">
    <property type="entry name" value="RHODANESE_3"/>
    <property type="match status" value="1"/>
</dbReference>
<evidence type="ECO:0000313" key="2">
    <source>
        <dbReference type="EMBL" id="AWU77227.1"/>
    </source>
</evidence>
<protein>
    <recommendedName>
        <fullName evidence="1">Rhodanese domain-containing protein</fullName>
    </recommendedName>
</protein>
<dbReference type="Proteomes" id="UP000249293">
    <property type="component" value="Chromosome 3"/>
</dbReference>
<organism evidence="2 3">
    <name type="scientific">Pichia kudriavzevii</name>
    <name type="common">Yeast</name>
    <name type="synonym">Issatchenkia orientalis</name>
    <dbReference type="NCBI Taxonomy" id="4909"/>
    <lineage>
        <taxon>Eukaryota</taxon>
        <taxon>Fungi</taxon>
        <taxon>Dikarya</taxon>
        <taxon>Ascomycota</taxon>
        <taxon>Saccharomycotina</taxon>
        <taxon>Pichiomycetes</taxon>
        <taxon>Pichiales</taxon>
        <taxon>Pichiaceae</taxon>
        <taxon>Pichia</taxon>
    </lineage>
</organism>
<dbReference type="InterPro" id="IPR001763">
    <property type="entry name" value="Rhodanese-like_dom"/>
</dbReference>
<dbReference type="RefSeq" id="XP_029322704.1">
    <property type="nucleotide sequence ID" value="XM_029466844.1"/>
</dbReference>
<gene>
    <name evidence="2" type="ORF">C5L36_0C11320</name>
</gene>
<dbReference type="InterPro" id="IPR036873">
    <property type="entry name" value="Rhodanese-like_dom_sf"/>
</dbReference>
<proteinExistence type="predicted"/>
<dbReference type="GO" id="GO:0005634">
    <property type="term" value="C:nucleus"/>
    <property type="evidence" value="ECO:0007669"/>
    <property type="project" value="TreeGrafter"/>
</dbReference>
<dbReference type="AlphaFoldDB" id="A0A2U9R762"/>
<dbReference type="PANTHER" id="PTHR10828:SF38">
    <property type="entry name" value="ARSENICAL-RESISTANCE PROTEIN 2-RELATED"/>
    <property type="match status" value="1"/>
</dbReference>
<dbReference type="VEuPathDB" id="FungiDB:C5L36_0C11320"/>
<dbReference type="Gene3D" id="3.40.250.10">
    <property type="entry name" value="Rhodanese-like domain"/>
    <property type="match status" value="1"/>
</dbReference>
<keyword evidence="3" id="KW-1185">Reference proteome</keyword>
<evidence type="ECO:0000313" key="3">
    <source>
        <dbReference type="Proteomes" id="UP000249293"/>
    </source>
</evidence>
<dbReference type="Pfam" id="PF00581">
    <property type="entry name" value="Rhodanese"/>
    <property type="match status" value="1"/>
</dbReference>
<dbReference type="SMART" id="SM00450">
    <property type="entry name" value="RHOD"/>
    <property type="match status" value="1"/>
</dbReference>
<dbReference type="KEGG" id="pkz:C5L36_0C11320"/>
<dbReference type="GO" id="GO:0004725">
    <property type="term" value="F:protein tyrosine phosphatase activity"/>
    <property type="evidence" value="ECO:0007669"/>
    <property type="project" value="TreeGrafter"/>
</dbReference>
<dbReference type="STRING" id="4909.A0A2U9R762"/>
<reference evidence="2 3" key="1">
    <citation type="submission" date="2018-06" db="EMBL/GenBank/DDBJ databases">
        <title>Population genomics shows no distinction between pathogenic Candida krusei and environmental Pichia kudriavzevii: One species, four names.</title>
        <authorList>
            <person name="Douglass A.P."/>
            <person name="Offei B."/>
            <person name="Braun-Galleani S."/>
            <person name="Coughlan A.Y."/>
            <person name="Martos A."/>
            <person name="Ortiz-Merino R.A."/>
            <person name="Byrne K.P."/>
            <person name="Wolfe K.H."/>
        </authorList>
    </citation>
    <scope>NUCLEOTIDE SEQUENCE [LARGE SCALE GENOMIC DNA]</scope>
    <source>
        <strain evidence="2 3">CBS573</strain>
    </source>
</reference>
<evidence type="ECO:0000259" key="1">
    <source>
        <dbReference type="PROSITE" id="PS50206"/>
    </source>
</evidence>
<feature type="domain" description="Rhodanese" evidence="1">
    <location>
        <begin position="37"/>
        <end position="153"/>
    </location>
</feature>
<dbReference type="PANTHER" id="PTHR10828">
    <property type="entry name" value="M-PHASE INDUCER PHOSPHATASE DUAL SPECIFICITY PHOSPHATASE CDC25"/>
    <property type="match status" value="1"/>
</dbReference>